<organism evidence="3 4">
    <name type="scientific">Corynebacterium guangdongense</name>
    <dbReference type="NCBI Taxonomy" id="1783348"/>
    <lineage>
        <taxon>Bacteria</taxon>
        <taxon>Bacillati</taxon>
        <taxon>Actinomycetota</taxon>
        <taxon>Actinomycetes</taxon>
        <taxon>Mycobacteriales</taxon>
        <taxon>Corynebacteriaceae</taxon>
        <taxon>Corynebacterium</taxon>
    </lineage>
</organism>
<evidence type="ECO:0000313" key="4">
    <source>
        <dbReference type="Proteomes" id="UP001180840"/>
    </source>
</evidence>
<keyword evidence="4" id="KW-1185">Reference proteome</keyword>
<dbReference type="EMBL" id="JAVDXZ010000001">
    <property type="protein sequence ID" value="MDR7330748.1"/>
    <property type="molecule type" value="Genomic_DNA"/>
</dbReference>
<reference evidence="3" key="1">
    <citation type="submission" date="2023-07" db="EMBL/GenBank/DDBJ databases">
        <title>Sequencing the genomes of 1000 actinobacteria strains.</title>
        <authorList>
            <person name="Klenk H.-P."/>
        </authorList>
    </citation>
    <scope>NUCLEOTIDE SEQUENCE</scope>
    <source>
        <strain evidence="3">DSM 107476</strain>
    </source>
</reference>
<gene>
    <name evidence="3" type="ORF">J2S39_002424</name>
</gene>
<accession>A0ABU2A2A7</accession>
<feature type="chain" id="PRO_5046392601" description="Secreted protein" evidence="2">
    <location>
        <begin position="23"/>
        <end position="141"/>
    </location>
</feature>
<evidence type="ECO:0000256" key="2">
    <source>
        <dbReference type="SAM" id="SignalP"/>
    </source>
</evidence>
<protein>
    <recommendedName>
        <fullName evidence="5">Secreted protein</fullName>
    </recommendedName>
</protein>
<dbReference type="Proteomes" id="UP001180840">
    <property type="component" value="Unassembled WGS sequence"/>
</dbReference>
<evidence type="ECO:0000256" key="1">
    <source>
        <dbReference type="SAM" id="MobiDB-lite"/>
    </source>
</evidence>
<proteinExistence type="predicted"/>
<sequence length="141" mass="14850">MTRPLRALALSAVLAGTLTSCTVPDHLRDAESPTATVTAPAPATETLSEGRTVTATVTATVAETTVTATATRWAIGDPAATELSDARLFGPYPDEQVCEAHAEERCEEREDGWYLLLEPSTDPSTDPKPSPSQSEPEEPAG</sequence>
<dbReference type="PROSITE" id="PS51257">
    <property type="entry name" value="PROKAR_LIPOPROTEIN"/>
    <property type="match status" value="1"/>
</dbReference>
<evidence type="ECO:0000313" key="3">
    <source>
        <dbReference type="EMBL" id="MDR7330748.1"/>
    </source>
</evidence>
<dbReference type="RefSeq" id="WP_290196742.1">
    <property type="nucleotide sequence ID" value="NZ_CP047654.1"/>
</dbReference>
<comment type="caution">
    <text evidence="3">The sequence shown here is derived from an EMBL/GenBank/DDBJ whole genome shotgun (WGS) entry which is preliminary data.</text>
</comment>
<feature type="region of interest" description="Disordered" evidence="1">
    <location>
        <begin position="115"/>
        <end position="141"/>
    </location>
</feature>
<evidence type="ECO:0008006" key="5">
    <source>
        <dbReference type="Google" id="ProtNLM"/>
    </source>
</evidence>
<feature type="signal peptide" evidence="2">
    <location>
        <begin position="1"/>
        <end position="22"/>
    </location>
</feature>
<name>A0ABU2A2A7_9CORY</name>
<keyword evidence="2" id="KW-0732">Signal</keyword>